<keyword evidence="2" id="KW-0067">ATP-binding</keyword>
<evidence type="ECO:0000313" key="6">
    <source>
        <dbReference type="Proteomes" id="UP000772812"/>
    </source>
</evidence>
<dbReference type="Proteomes" id="UP000772812">
    <property type="component" value="Unassembled WGS sequence"/>
</dbReference>
<keyword evidence="1" id="KW-0547">Nucleotide-binding</keyword>
<evidence type="ECO:0000256" key="1">
    <source>
        <dbReference type="ARBA" id="ARBA00022741"/>
    </source>
</evidence>
<protein>
    <recommendedName>
        <fullName evidence="4">Primosomal protein N' 3' DNA-binding domain-containing protein</fullName>
    </recommendedName>
</protein>
<reference evidence="5 6" key="1">
    <citation type="journal article" date="2021" name="Syst. Appl. Microbiol.">
        <title>Persephonella atlantica sp. nov.: How to adapt to physico-chemical gradients in high temperature hydrothermal habitats.</title>
        <authorList>
            <person name="Francois D.X."/>
            <person name="Godfroy A."/>
            <person name="Mathien C."/>
            <person name="Aube J."/>
            <person name="Cathalot C."/>
            <person name="Lesongeur F."/>
            <person name="L'Haridon S."/>
            <person name="Philippon X."/>
            <person name="Roussel E.G."/>
        </authorList>
    </citation>
    <scope>NUCLEOTIDE SEQUENCE [LARGE SCALE GENOMIC DNA]</scope>
    <source>
        <strain evidence="5 6">MO1340</strain>
    </source>
</reference>
<comment type="caution">
    <text evidence="5">The sequence shown here is derived from an EMBL/GenBank/DDBJ whole genome shotgun (WGS) entry which is preliminary data.</text>
</comment>
<dbReference type="PANTHER" id="PTHR30580">
    <property type="entry name" value="PRIMOSOMAL PROTEIN N"/>
    <property type="match status" value="1"/>
</dbReference>
<proteinExistence type="predicted"/>
<dbReference type="Pfam" id="PF17764">
    <property type="entry name" value="PriA_3primeBD"/>
    <property type="match status" value="1"/>
</dbReference>
<keyword evidence="3" id="KW-0238">DNA-binding</keyword>
<sequence>MKKQSEKDFSYVEVALPVSQFMTFTYRVKNLPDLIGRRVLVPFKTTKMTGIITGFSTNQNIKNIRDVEEIPDEEPVFPEDYIKLIKKISDYYITPVGITAYYCMPEGLRWKYDKKSGKWIKPYKEEKIYRAVFLKETKNLSPKAKELLEFISERGEITLSQIKEEGFSVSTVNSLIKKGFIKEMPHIEPEEKISSPILQPSAKGIKNGIFVYWDSCDKRLKRYIEIASYNISKNRGTLIIFPNISTIRAVYSRFKKIFGERLFLYHDAMPEKERIKNWFKLKKTEGSITLGTLFSIFMPIKNLETIIIEEEFSTSYKNLRKPRFDVRRVAFELYRIKRDISLIYAASVPSVESYYLITKGIARPLNRKNPIKDIKASVEIKNLPITDHYIKNLIKQKNKKVLIVTNRKGYFSYLYCPRCEDEVKCTRCDIPLKVYTEEKNLYLQCELCGKKFQYTQECPVCETPLRETGYGLEKIKETIKKELKTEIFSTEEKKGRIHITTTLTGKGFLIEKYHYVININPDFYLFLHDFRGMENLFRAVLYPYYKAEERYIILSGLEKDSFPIKTIIRKDLHSFYLSQLKERKQLNLPPFSKIILLTFEKKNLTPHLIETIFDRWIKESSIKQIDYDGPYYAFYSYVREKKRIQITLKNFKEKEKLKNLFRLTEKKGIKLIIDIEPKKLA</sequence>
<accession>A0ABS1GIV8</accession>
<evidence type="ECO:0000256" key="3">
    <source>
        <dbReference type="ARBA" id="ARBA00023125"/>
    </source>
</evidence>
<dbReference type="InterPro" id="IPR041222">
    <property type="entry name" value="PriA_3primeBD"/>
</dbReference>
<evidence type="ECO:0000256" key="2">
    <source>
        <dbReference type="ARBA" id="ARBA00022840"/>
    </source>
</evidence>
<dbReference type="InterPro" id="IPR027417">
    <property type="entry name" value="P-loop_NTPase"/>
</dbReference>
<dbReference type="SUPFAM" id="SSF52540">
    <property type="entry name" value="P-loop containing nucleoside triphosphate hydrolases"/>
    <property type="match status" value="1"/>
</dbReference>
<name>A0ABS1GIV8_9AQUI</name>
<dbReference type="PANTHER" id="PTHR30580:SF0">
    <property type="entry name" value="PRIMOSOMAL PROTEIN N"/>
    <property type="match status" value="1"/>
</dbReference>
<dbReference type="Gene3D" id="3.40.1440.60">
    <property type="entry name" value="PriA, 3(prime) DNA-binding domain"/>
    <property type="match status" value="1"/>
</dbReference>
<keyword evidence="6" id="KW-1185">Reference proteome</keyword>
<dbReference type="RefSeq" id="WP_200674165.1">
    <property type="nucleotide sequence ID" value="NZ_JAACYA010000002.1"/>
</dbReference>
<dbReference type="Gene3D" id="3.40.50.300">
    <property type="entry name" value="P-loop containing nucleotide triphosphate hydrolases"/>
    <property type="match status" value="1"/>
</dbReference>
<dbReference type="EMBL" id="JAACYA010000002">
    <property type="protein sequence ID" value="MBK3332751.1"/>
    <property type="molecule type" value="Genomic_DNA"/>
</dbReference>
<dbReference type="InterPro" id="IPR042115">
    <property type="entry name" value="PriA_3primeBD_sf"/>
</dbReference>
<feature type="domain" description="Primosomal protein N' 3' DNA-binding" evidence="4">
    <location>
        <begin position="13"/>
        <end position="105"/>
    </location>
</feature>
<organism evidence="5 6">
    <name type="scientific">Persephonella atlantica</name>
    <dbReference type="NCBI Taxonomy" id="2699429"/>
    <lineage>
        <taxon>Bacteria</taxon>
        <taxon>Pseudomonadati</taxon>
        <taxon>Aquificota</taxon>
        <taxon>Aquificia</taxon>
        <taxon>Aquificales</taxon>
        <taxon>Hydrogenothermaceae</taxon>
        <taxon>Persephonella</taxon>
    </lineage>
</organism>
<evidence type="ECO:0000259" key="4">
    <source>
        <dbReference type="Pfam" id="PF17764"/>
    </source>
</evidence>
<evidence type="ECO:0000313" key="5">
    <source>
        <dbReference type="EMBL" id="MBK3332751.1"/>
    </source>
</evidence>
<gene>
    <name evidence="5" type="ORF">GWK41_06685</name>
</gene>